<feature type="region of interest" description="Disordered" evidence="1">
    <location>
        <begin position="473"/>
        <end position="541"/>
    </location>
</feature>
<accession>A0A818IDE9</accession>
<dbReference type="InterPro" id="IPR029044">
    <property type="entry name" value="Nucleotide-diphossugar_trans"/>
</dbReference>
<dbReference type="EMBL" id="CAJOAZ010000083">
    <property type="protein sequence ID" value="CAF3522662.1"/>
    <property type="molecule type" value="Genomic_DNA"/>
</dbReference>
<feature type="compositionally biased region" description="Polar residues" evidence="1">
    <location>
        <begin position="386"/>
        <end position="406"/>
    </location>
</feature>
<feature type="compositionally biased region" description="Polar residues" evidence="1">
    <location>
        <begin position="13"/>
        <end position="22"/>
    </location>
</feature>
<feature type="region of interest" description="Disordered" evidence="1">
    <location>
        <begin position="362"/>
        <end position="418"/>
    </location>
</feature>
<organism evidence="3 4">
    <name type="scientific">Adineta steineri</name>
    <dbReference type="NCBI Taxonomy" id="433720"/>
    <lineage>
        <taxon>Eukaryota</taxon>
        <taxon>Metazoa</taxon>
        <taxon>Spiralia</taxon>
        <taxon>Gnathifera</taxon>
        <taxon>Rotifera</taxon>
        <taxon>Eurotatoria</taxon>
        <taxon>Bdelloidea</taxon>
        <taxon>Adinetida</taxon>
        <taxon>Adinetidae</taxon>
        <taxon>Adineta</taxon>
    </lineage>
</organism>
<evidence type="ECO:0000313" key="4">
    <source>
        <dbReference type="Proteomes" id="UP000663844"/>
    </source>
</evidence>
<proteinExistence type="predicted"/>
<evidence type="ECO:0000313" key="3">
    <source>
        <dbReference type="EMBL" id="CAF3522662.1"/>
    </source>
</evidence>
<gene>
    <name evidence="2" type="ORF">JYZ213_LOCUS28581</name>
    <name evidence="3" type="ORF">OXD698_LOCUS2510</name>
</gene>
<evidence type="ECO:0000256" key="1">
    <source>
        <dbReference type="SAM" id="MobiDB-lite"/>
    </source>
</evidence>
<name>A0A818IDE9_9BILA</name>
<dbReference type="Proteomes" id="UP000663845">
    <property type="component" value="Unassembled WGS sequence"/>
</dbReference>
<dbReference type="EMBL" id="CAJNOG010000419">
    <property type="protein sequence ID" value="CAF1231741.1"/>
    <property type="molecule type" value="Genomic_DNA"/>
</dbReference>
<feature type="region of interest" description="Disordered" evidence="1">
    <location>
        <begin position="1"/>
        <end position="28"/>
    </location>
</feature>
<dbReference type="SUPFAM" id="SSF53448">
    <property type="entry name" value="Nucleotide-diphospho-sugar transferases"/>
    <property type="match status" value="1"/>
</dbReference>
<dbReference type="AlphaFoldDB" id="A0A818IDE9"/>
<dbReference type="Proteomes" id="UP000663844">
    <property type="component" value="Unassembled WGS sequence"/>
</dbReference>
<evidence type="ECO:0000313" key="2">
    <source>
        <dbReference type="EMBL" id="CAF1231741.1"/>
    </source>
</evidence>
<comment type="caution">
    <text evidence="3">The sequence shown here is derived from an EMBL/GenBank/DDBJ whole genome shotgun (WGS) entry which is preliminary data.</text>
</comment>
<protein>
    <submittedName>
        <fullName evidence="3">Uncharacterized protein</fullName>
    </submittedName>
</protein>
<sequence length="570" mass="64871">MGHKSSKYRQHRSSIPVQSRSMQAPGLAATKSDTSIAVRKSDLSNFAVIAVIFNPVKYKSRYNHYQQFANHMAQSGVELYTIECIFESAERFGLPKQQFEVTRSTDRHHIRVSAPSIIWMKENLINVAIKSLPQNIEYIAWIDADIEFKNLDWPYRTIAELQRYPIVQLFELAYFLGPGGKSDVLRNDYSFGYSIRHNKPIDPKRYNDWYAHPGYAWAIRRSTLNSIGGFLDFCIIGSGDLHFAFALLNRMEETLRPGLHPDYRQLAMVWAKRVADVAQNGANVGYVPVNIYHHWHGERNDRHYADRWAILENHQFSPINDLEKNNATGVIRLADKTGSRDAKMIARMEALERDIVAYFQSRNEDSKTRSIPPQHPPPAQKKPLIKTTTHTQRNTGSRYPTNPSRSGTGGTYPHMWTSGPAGTHVDDHNSYSHLCTCPGHHHQAENCDCPCSPNHMDDQHCWNPSEHDDHHYHHHHNDDDHHHHHDQHPDNCQPPDDHHGGHHSSHGHDHHGGWDNQHSSHEHHGGSDNHHSSGGGWDNHYSTDGGGDYHHSSGGGGFDSTDYNGPGSFY</sequence>
<feature type="compositionally biased region" description="Basic and acidic residues" evidence="1">
    <location>
        <begin position="506"/>
        <end position="531"/>
    </location>
</feature>
<feature type="compositionally biased region" description="Basic residues" evidence="1">
    <location>
        <begin position="1"/>
        <end position="12"/>
    </location>
</feature>
<reference evidence="3" key="1">
    <citation type="submission" date="2021-02" db="EMBL/GenBank/DDBJ databases">
        <authorList>
            <person name="Nowell W R."/>
        </authorList>
    </citation>
    <scope>NUCLEOTIDE SEQUENCE</scope>
</reference>